<keyword evidence="2" id="KW-0175">Coiled coil</keyword>
<feature type="compositionally biased region" description="Basic and acidic residues" evidence="3">
    <location>
        <begin position="201"/>
        <end position="212"/>
    </location>
</feature>
<feature type="compositionally biased region" description="Basic and acidic residues" evidence="3">
    <location>
        <begin position="1"/>
        <end position="11"/>
    </location>
</feature>
<dbReference type="InterPro" id="IPR031160">
    <property type="entry name" value="F_BAR_dom"/>
</dbReference>
<dbReference type="SUPFAM" id="SSF48350">
    <property type="entry name" value="GTPase activation domain, GAP"/>
    <property type="match status" value="1"/>
</dbReference>
<dbReference type="Pfam" id="PF00620">
    <property type="entry name" value="RhoGAP"/>
    <property type="match status" value="1"/>
</dbReference>
<name>A0A2T7A4P3_TUBBO</name>
<dbReference type="Gene3D" id="1.20.1270.60">
    <property type="entry name" value="Arfaptin homology (AH) domain/BAR domain"/>
    <property type="match status" value="1"/>
</dbReference>
<dbReference type="Proteomes" id="UP000244722">
    <property type="component" value="Unassembled WGS sequence"/>
</dbReference>
<protein>
    <submittedName>
        <fullName evidence="6">Rho GTPase activation protein</fullName>
    </submittedName>
</protein>
<dbReference type="GO" id="GO:0007165">
    <property type="term" value="P:signal transduction"/>
    <property type="evidence" value="ECO:0007669"/>
    <property type="project" value="InterPro"/>
</dbReference>
<dbReference type="GO" id="GO:0005938">
    <property type="term" value="C:cell cortex"/>
    <property type="evidence" value="ECO:0007669"/>
    <property type="project" value="UniProtKB-ARBA"/>
</dbReference>
<sequence>MTSDQYHESVHSLHSNPGGHPPPANASLPYSNKGESEDMPALSPASQSPAEQEKLRKIDEILHSDIGVSSLLNRLKQSIAACKDFALFLKRRASLEEEHAQGLRKICRMTHESIRRPENRQGTYARSFEETTQIHERIAENGIQFSLALHQMHEDLAELSNNMERGRKHWKQVGLTVEKKLHEAELLVDKAKIKYDTAAEEWDRARSGDRRSGKTAFSLRGSRNGPRHEEDLQRKVATADSDYQNRVQLANTHRHEAVNSLRPQAVRALRDMIAECDAGLTVQLQRFAQFNEKLLLHNGLSVSPIKTDGADSGGAHSMRDVINMINNDKDFESFVLDLANKVPPQAMNQVRYERHPSINQQTPGVVTSPNSSAIAIQPQNYQANQPQGMHGHQPDHRDMMDQGQGSQQQPQGFGAVVQQAAILPTQHSMPNAEYSHSQYGMDYPRLRPVFGVPLEALLTRDESVVPIVVLQCVQAVDLYGLDVEGIYRLSGERKHVERIKQIFDNDSSSLDFRKREDFFYDVNSVASILKQFFRDLPEPLLTDALYQDFISASHIDDETMRRDSLHELINKLPDPNYATLRILILHLHRIQANSNVNRMSSNNLAICFGPTLMGSNTSPNIADATWQVRVIDTILQHCFSIFDDD</sequence>
<dbReference type="GO" id="GO:0005096">
    <property type="term" value="F:GTPase activator activity"/>
    <property type="evidence" value="ECO:0007669"/>
    <property type="project" value="UniProtKB-KW"/>
</dbReference>
<dbReference type="EMBL" id="NESQ01000023">
    <property type="protein sequence ID" value="PUU82678.1"/>
    <property type="molecule type" value="Genomic_DNA"/>
</dbReference>
<dbReference type="SMART" id="SM00324">
    <property type="entry name" value="RhoGAP"/>
    <property type="match status" value="1"/>
</dbReference>
<dbReference type="STRING" id="42251.A0A2T7A4P3"/>
<evidence type="ECO:0000313" key="7">
    <source>
        <dbReference type="Proteomes" id="UP000244722"/>
    </source>
</evidence>
<evidence type="ECO:0000256" key="3">
    <source>
        <dbReference type="SAM" id="MobiDB-lite"/>
    </source>
</evidence>
<dbReference type="OrthoDB" id="437889at2759"/>
<feature type="domain" description="Rho-GAP" evidence="4">
    <location>
        <begin position="452"/>
        <end position="642"/>
    </location>
</feature>
<dbReference type="InterPro" id="IPR027267">
    <property type="entry name" value="AH/BAR_dom_sf"/>
</dbReference>
<dbReference type="SMART" id="SM00055">
    <property type="entry name" value="FCH"/>
    <property type="match status" value="1"/>
</dbReference>
<dbReference type="AlphaFoldDB" id="A0A2T7A4P3"/>
<dbReference type="Pfam" id="PF00611">
    <property type="entry name" value="FCH"/>
    <property type="match status" value="1"/>
</dbReference>
<feature type="region of interest" description="Disordered" evidence="3">
    <location>
        <begin position="1"/>
        <end position="53"/>
    </location>
</feature>
<dbReference type="PROSITE" id="PS51741">
    <property type="entry name" value="F_BAR"/>
    <property type="match status" value="1"/>
</dbReference>
<evidence type="ECO:0000256" key="1">
    <source>
        <dbReference type="ARBA" id="ARBA00022468"/>
    </source>
</evidence>
<dbReference type="InterPro" id="IPR000198">
    <property type="entry name" value="RhoGAP_dom"/>
</dbReference>
<keyword evidence="1" id="KW-0343">GTPase activation</keyword>
<evidence type="ECO:0000313" key="6">
    <source>
        <dbReference type="EMBL" id="PUU82678.1"/>
    </source>
</evidence>
<feature type="domain" description="F-BAR" evidence="5">
    <location>
        <begin position="56"/>
        <end position="330"/>
    </location>
</feature>
<evidence type="ECO:0000259" key="4">
    <source>
        <dbReference type="PROSITE" id="PS50238"/>
    </source>
</evidence>
<dbReference type="FunFam" id="1.20.1270.60:FF:000063">
    <property type="entry name" value="Rho GTPase activator"/>
    <property type="match status" value="1"/>
</dbReference>
<dbReference type="SUPFAM" id="SSF103657">
    <property type="entry name" value="BAR/IMD domain-like"/>
    <property type="match status" value="1"/>
</dbReference>
<evidence type="ECO:0000259" key="5">
    <source>
        <dbReference type="PROSITE" id="PS51741"/>
    </source>
</evidence>
<dbReference type="PANTHER" id="PTHR23176">
    <property type="entry name" value="RHO/RAC/CDC GTPASE-ACTIVATING PROTEIN"/>
    <property type="match status" value="1"/>
</dbReference>
<proteinExistence type="predicted"/>
<comment type="caution">
    <text evidence="6">The sequence shown here is derived from an EMBL/GenBank/DDBJ whole genome shotgun (WGS) entry which is preliminary data.</text>
</comment>
<dbReference type="Gene3D" id="1.10.555.10">
    <property type="entry name" value="Rho GTPase activation protein"/>
    <property type="match status" value="1"/>
</dbReference>
<dbReference type="InterPro" id="IPR001060">
    <property type="entry name" value="FCH_dom"/>
</dbReference>
<reference evidence="6 7" key="1">
    <citation type="submission" date="2017-04" db="EMBL/GenBank/DDBJ databases">
        <title>Draft genome sequence of Tuber borchii Vittad., a whitish edible truffle.</title>
        <authorList>
            <consortium name="DOE Joint Genome Institute"/>
            <person name="Murat C."/>
            <person name="Kuo A."/>
            <person name="Barry K.W."/>
            <person name="Clum A."/>
            <person name="Dockter R.B."/>
            <person name="Fauchery L."/>
            <person name="Iotti M."/>
            <person name="Kohler A."/>
            <person name="Labutti K."/>
            <person name="Lindquist E.A."/>
            <person name="Lipzen A."/>
            <person name="Ohm R.A."/>
            <person name="Wang M."/>
            <person name="Grigoriev I.V."/>
            <person name="Zambonelli A."/>
            <person name="Martin F.M."/>
        </authorList>
    </citation>
    <scope>NUCLEOTIDE SEQUENCE [LARGE SCALE GENOMIC DNA]</scope>
    <source>
        <strain evidence="6 7">Tbo3840</strain>
    </source>
</reference>
<accession>A0A2T7A4P3</accession>
<gene>
    <name evidence="6" type="ORF">B9Z19DRAFT_1074258</name>
</gene>
<dbReference type="PROSITE" id="PS50238">
    <property type="entry name" value="RHOGAP"/>
    <property type="match status" value="1"/>
</dbReference>
<feature type="region of interest" description="Disordered" evidence="3">
    <location>
        <begin position="201"/>
        <end position="233"/>
    </location>
</feature>
<keyword evidence="7" id="KW-1185">Reference proteome</keyword>
<organism evidence="6 7">
    <name type="scientific">Tuber borchii</name>
    <name type="common">White truffle</name>
    <dbReference type="NCBI Taxonomy" id="42251"/>
    <lineage>
        <taxon>Eukaryota</taxon>
        <taxon>Fungi</taxon>
        <taxon>Dikarya</taxon>
        <taxon>Ascomycota</taxon>
        <taxon>Pezizomycotina</taxon>
        <taxon>Pezizomycetes</taxon>
        <taxon>Pezizales</taxon>
        <taxon>Tuberaceae</taxon>
        <taxon>Tuber</taxon>
    </lineage>
</organism>
<dbReference type="InterPro" id="IPR050729">
    <property type="entry name" value="Rho-GAP"/>
</dbReference>
<evidence type="ECO:0000256" key="2">
    <source>
        <dbReference type="PROSITE-ProRule" id="PRU01077"/>
    </source>
</evidence>
<dbReference type="PANTHER" id="PTHR23176:SF136">
    <property type="entry name" value="RHO GTPASE ACTIVATOR (RGD1)"/>
    <property type="match status" value="1"/>
</dbReference>
<dbReference type="InterPro" id="IPR008936">
    <property type="entry name" value="Rho_GTPase_activation_prot"/>
</dbReference>
<feature type="region of interest" description="Disordered" evidence="3">
    <location>
        <begin position="383"/>
        <end position="410"/>
    </location>
</feature>